<gene>
    <name evidence="11" type="ORF">M0812_13604</name>
</gene>
<evidence type="ECO:0000256" key="1">
    <source>
        <dbReference type="ARBA" id="ARBA00004141"/>
    </source>
</evidence>
<accession>A0AAV7ZKK8</accession>
<feature type="transmembrane region" description="Helical" evidence="7">
    <location>
        <begin position="103"/>
        <end position="124"/>
    </location>
</feature>
<reference evidence="11" key="1">
    <citation type="submission" date="2022-08" db="EMBL/GenBank/DDBJ databases">
        <title>Novel sulphate-reducing endosymbionts in the free-living metamonad Anaeramoeba.</title>
        <authorList>
            <person name="Jerlstrom-Hultqvist J."/>
            <person name="Cepicka I."/>
            <person name="Gallot-Lavallee L."/>
            <person name="Salas-Leiva D."/>
            <person name="Curtis B.A."/>
            <person name="Zahonova K."/>
            <person name="Pipaliya S."/>
            <person name="Dacks J."/>
            <person name="Roger A.J."/>
        </authorList>
    </citation>
    <scope>NUCLEOTIDE SEQUENCE</scope>
    <source>
        <strain evidence="11">Busselton2</strain>
    </source>
</reference>
<dbReference type="Proteomes" id="UP001146793">
    <property type="component" value="Unassembled WGS sequence"/>
</dbReference>
<comment type="caution">
    <text evidence="11">The sequence shown here is derived from an EMBL/GenBank/DDBJ whole genome shotgun (WGS) entry which is preliminary data.</text>
</comment>
<protein>
    <submittedName>
        <fullName evidence="11">Nadph oxidase</fullName>
    </submittedName>
</protein>
<feature type="domain" description="Ferric reductase NAD binding" evidence="10">
    <location>
        <begin position="431"/>
        <end position="561"/>
    </location>
</feature>
<feature type="transmembrane region" description="Helical" evidence="7">
    <location>
        <begin position="62"/>
        <end position="82"/>
    </location>
</feature>
<feature type="compositionally biased region" description="Basic residues" evidence="6">
    <location>
        <begin position="309"/>
        <end position="325"/>
    </location>
</feature>
<dbReference type="InterPro" id="IPR039261">
    <property type="entry name" value="FNR_nucleotide-bd"/>
</dbReference>
<evidence type="ECO:0000256" key="5">
    <source>
        <dbReference type="ARBA" id="ARBA00023136"/>
    </source>
</evidence>
<name>A0AAV7ZKK8_9EUKA</name>
<sequence>MKKAQKKLFQNKFFRKERSLIKPVQLGILLLYLLNILLYALFLKIYVKPKRWKSFPSNKSLVSITGCMTQLSTLIVFLLSSHRNLVNWLFGCSFERSLRFHKFNGLVLILATIVHAIFGFQIYKNEFKDYSGIVAFGGIVLLALISVGYLRRRNYEIFYWSHIFFAFVYLGFVFFHRKRGRLLFVSGAGLLSYLYDLIDRIHCIWRKRAKIVSYRLIGKDKQNPSAILLKIEKKNFRFHSCQWINVCFPKISKFDWHPFSIASCLDNSENNTCFSSGQYVGNKSSQEGDHRKSQDLEGTRSEKETKKEKEKRKKKVNKKRKRKSQKKDEEKAKETQEGNEFTNGVLVEISSDLSSSFSFSSSSSSSSSTNLPTTNLINKPANKTNTFTIPFIVRGDWTAKVMKQAVAGNLKNQTILVDGPLGKNNQQHDQFSYFVLIAGGSGIGPIFGYLTKIFQESIKKRKVPIKKVKLVWASRNDSLVGLMNKESKIIFQNETFSSHFFWTRQKDNFKQIKNVEINTGRPDFKKLIKNFKMEAQILNLNKIAVSICAPKSISKDVKKICTKLSSSKFYFDIMNEIIEF</sequence>
<keyword evidence="4" id="KW-0560">Oxidoreductase</keyword>
<dbReference type="Gene3D" id="3.40.50.80">
    <property type="entry name" value="Nucleotide-binding domain of ferredoxin-NADP reductase (FNR) module"/>
    <property type="match status" value="1"/>
</dbReference>
<feature type="compositionally biased region" description="Basic and acidic residues" evidence="6">
    <location>
        <begin position="286"/>
        <end position="308"/>
    </location>
</feature>
<evidence type="ECO:0000259" key="10">
    <source>
        <dbReference type="Pfam" id="PF08030"/>
    </source>
</evidence>
<dbReference type="AlphaFoldDB" id="A0AAV7ZKK8"/>
<proteinExistence type="predicted"/>
<evidence type="ECO:0000256" key="4">
    <source>
        <dbReference type="ARBA" id="ARBA00023002"/>
    </source>
</evidence>
<keyword evidence="2 7" id="KW-0812">Transmembrane</keyword>
<dbReference type="Pfam" id="PF01794">
    <property type="entry name" value="Ferric_reduct"/>
    <property type="match status" value="1"/>
</dbReference>
<evidence type="ECO:0000256" key="6">
    <source>
        <dbReference type="SAM" id="MobiDB-lite"/>
    </source>
</evidence>
<dbReference type="Pfam" id="PF08030">
    <property type="entry name" value="NAD_binding_6"/>
    <property type="match status" value="1"/>
</dbReference>
<dbReference type="PANTHER" id="PTHR11972">
    <property type="entry name" value="NADPH OXIDASE"/>
    <property type="match status" value="1"/>
</dbReference>
<feature type="transmembrane region" description="Helical" evidence="7">
    <location>
        <begin position="157"/>
        <end position="175"/>
    </location>
</feature>
<dbReference type="PANTHER" id="PTHR11972:SF69">
    <property type="entry name" value="FERRIC REDUCTION OXIDASE 6-RELATED"/>
    <property type="match status" value="1"/>
</dbReference>
<evidence type="ECO:0000256" key="7">
    <source>
        <dbReference type="SAM" id="Phobius"/>
    </source>
</evidence>
<dbReference type="InterPro" id="IPR013130">
    <property type="entry name" value="Fe3_Rdtase_TM_dom"/>
</dbReference>
<feature type="domain" description="Ferric oxidoreductase" evidence="8">
    <location>
        <begin position="65"/>
        <end position="172"/>
    </location>
</feature>
<feature type="compositionally biased region" description="Basic and acidic residues" evidence="6">
    <location>
        <begin position="326"/>
        <end position="336"/>
    </location>
</feature>
<comment type="subcellular location">
    <subcellularLocation>
        <location evidence="1">Membrane</location>
        <topology evidence="1">Multi-pass membrane protein</topology>
    </subcellularLocation>
</comment>
<evidence type="ECO:0000313" key="12">
    <source>
        <dbReference type="Proteomes" id="UP001146793"/>
    </source>
</evidence>
<dbReference type="InterPro" id="IPR050369">
    <property type="entry name" value="RBOH/FRE"/>
</dbReference>
<feature type="transmembrane region" description="Helical" evidence="7">
    <location>
        <begin position="130"/>
        <end position="150"/>
    </location>
</feature>
<dbReference type="InterPro" id="IPR013112">
    <property type="entry name" value="FAD-bd_8"/>
</dbReference>
<dbReference type="GO" id="GO:0005886">
    <property type="term" value="C:plasma membrane"/>
    <property type="evidence" value="ECO:0007669"/>
    <property type="project" value="TreeGrafter"/>
</dbReference>
<dbReference type="GO" id="GO:0016491">
    <property type="term" value="F:oxidoreductase activity"/>
    <property type="evidence" value="ECO:0007669"/>
    <property type="project" value="UniProtKB-KW"/>
</dbReference>
<dbReference type="InterPro" id="IPR013121">
    <property type="entry name" value="Fe_red_NAD-bd_6"/>
</dbReference>
<dbReference type="SUPFAM" id="SSF52343">
    <property type="entry name" value="Ferredoxin reductase-like, C-terminal NADP-linked domain"/>
    <property type="match status" value="1"/>
</dbReference>
<organism evidence="11 12">
    <name type="scientific">Anaeramoeba flamelloides</name>
    <dbReference type="NCBI Taxonomy" id="1746091"/>
    <lineage>
        <taxon>Eukaryota</taxon>
        <taxon>Metamonada</taxon>
        <taxon>Anaeramoebidae</taxon>
        <taxon>Anaeramoeba</taxon>
    </lineage>
</organism>
<evidence type="ECO:0000259" key="9">
    <source>
        <dbReference type="Pfam" id="PF08022"/>
    </source>
</evidence>
<keyword evidence="5 7" id="KW-0472">Membrane</keyword>
<feature type="domain" description="FAD-binding 8" evidence="9">
    <location>
        <begin position="229"/>
        <end position="266"/>
    </location>
</feature>
<evidence type="ECO:0000313" key="11">
    <source>
        <dbReference type="EMBL" id="KAJ3441591.1"/>
    </source>
</evidence>
<feature type="region of interest" description="Disordered" evidence="6">
    <location>
        <begin position="280"/>
        <end position="341"/>
    </location>
</feature>
<evidence type="ECO:0000256" key="3">
    <source>
        <dbReference type="ARBA" id="ARBA00022989"/>
    </source>
</evidence>
<evidence type="ECO:0000259" key="8">
    <source>
        <dbReference type="Pfam" id="PF01794"/>
    </source>
</evidence>
<evidence type="ECO:0000256" key="2">
    <source>
        <dbReference type="ARBA" id="ARBA00022692"/>
    </source>
</evidence>
<feature type="transmembrane region" description="Helical" evidence="7">
    <location>
        <begin position="20"/>
        <end position="42"/>
    </location>
</feature>
<dbReference type="Pfam" id="PF08022">
    <property type="entry name" value="FAD_binding_8"/>
    <property type="match status" value="1"/>
</dbReference>
<dbReference type="EMBL" id="JANTQA010000029">
    <property type="protein sequence ID" value="KAJ3441591.1"/>
    <property type="molecule type" value="Genomic_DNA"/>
</dbReference>
<keyword evidence="3 7" id="KW-1133">Transmembrane helix</keyword>